<dbReference type="Pfam" id="PF00582">
    <property type="entry name" value="Usp"/>
    <property type="match status" value="1"/>
</dbReference>
<evidence type="ECO:0000313" key="3">
    <source>
        <dbReference type="Proteomes" id="UP000199251"/>
    </source>
</evidence>
<protein>
    <submittedName>
        <fullName evidence="2">Universal stress protein family protein</fullName>
    </submittedName>
</protein>
<accession>A0A0E4GYW5</accession>
<evidence type="ECO:0000259" key="1">
    <source>
        <dbReference type="Pfam" id="PF00582"/>
    </source>
</evidence>
<dbReference type="InterPro" id="IPR014729">
    <property type="entry name" value="Rossmann-like_a/b/a_fold"/>
</dbReference>
<dbReference type="EMBL" id="CTEE01000001">
    <property type="protein sequence ID" value="CQD15101.1"/>
    <property type="molecule type" value="Genomic_DNA"/>
</dbReference>
<proteinExistence type="predicted"/>
<dbReference type="InterPro" id="IPR006016">
    <property type="entry name" value="UspA"/>
</dbReference>
<reference evidence="2 3" key="1">
    <citation type="submission" date="2015-03" db="EMBL/GenBank/DDBJ databases">
        <authorList>
            <person name="Urmite Genomes"/>
        </authorList>
    </citation>
    <scope>NUCLEOTIDE SEQUENCE [LARGE SCALE GENOMIC DNA]</scope>
    <source>
        <strain evidence="2 3">CSUR P1491</strain>
    </source>
</reference>
<evidence type="ECO:0000313" key="2">
    <source>
        <dbReference type="EMBL" id="CQD15101.1"/>
    </source>
</evidence>
<gene>
    <name evidence="2" type="ORF">BN1232_03220</name>
</gene>
<dbReference type="AlphaFoldDB" id="A0A0E4GYW5"/>
<feature type="domain" description="UspA" evidence="1">
    <location>
        <begin position="17"/>
        <end position="48"/>
    </location>
</feature>
<dbReference type="RefSeq" id="WP_420845354.1">
    <property type="nucleotide sequence ID" value="NZ_CTEE01000001.1"/>
</dbReference>
<dbReference type="Gene3D" id="3.40.50.620">
    <property type="entry name" value="HUPs"/>
    <property type="match status" value="1"/>
</dbReference>
<dbReference type="Proteomes" id="UP000199251">
    <property type="component" value="Unassembled WGS sequence"/>
</dbReference>
<organism evidence="2 3">
    <name type="scientific">Mycobacterium lentiflavum</name>
    <dbReference type="NCBI Taxonomy" id="141349"/>
    <lineage>
        <taxon>Bacteria</taxon>
        <taxon>Bacillati</taxon>
        <taxon>Actinomycetota</taxon>
        <taxon>Actinomycetes</taxon>
        <taxon>Mycobacteriales</taxon>
        <taxon>Mycobacteriaceae</taxon>
        <taxon>Mycobacterium</taxon>
        <taxon>Mycobacterium simiae complex</taxon>
    </lineage>
</organism>
<dbReference type="STRING" id="141349.BN1232_03220"/>
<name>A0A0E4GYW5_MYCLN</name>
<dbReference type="SUPFAM" id="SSF52402">
    <property type="entry name" value="Adenine nucleotide alpha hydrolases-like"/>
    <property type="match status" value="1"/>
</dbReference>
<sequence length="50" mass="5324">MTAFEKRYGIVVRDRAGSHGRGSLSEAKLGSVSNAVVHSIHPPVVVARHS</sequence>